<name>A0A383ULU4_BLUHO</name>
<proteinExistence type="predicted"/>
<keyword evidence="1" id="KW-0732">Signal</keyword>
<accession>A0A383ULU4</accession>
<sequence>MRHHLYTRIFLLFFLQLLLISIVNGVQSSNTFYLCRGSSLRVSRAERVSKTLVQERMQKLNDGEEFIKIYRGTRFDMMKKFSPPFYYKVLKPMASNKGFKKRKFELMVLVDRKNQFVTVVERSRGNFYSQCKLGGRPRRYHLRRLIKHFARRPQL</sequence>
<gene>
    <name evidence="2" type="ORF">BLGHR1_11287</name>
</gene>
<evidence type="ECO:0000313" key="2">
    <source>
        <dbReference type="EMBL" id="SZF00545.1"/>
    </source>
</evidence>
<feature type="signal peptide" evidence="1">
    <location>
        <begin position="1"/>
        <end position="25"/>
    </location>
</feature>
<dbReference type="VEuPathDB" id="FungiDB:BLGHR1_11287"/>
<dbReference type="AlphaFoldDB" id="A0A383ULU4"/>
<reference evidence="2 3" key="1">
    <citation type="submission" date="2017-11" db="EMBL/GenBank/DDBJ databases">
        <authorList>
            <person name="Kracher B."/>
        </authorList>
    </citation>
    <scope>NUCLEOTIDE SEQUENCE [LARGE SCALE GENOMIC DNA]</scope>
    <source>
        <strain evidence="2 3">RACE1</strain>
    </source>
</reference>
<evidence type="ECO:0000313" key="3">
    <source>
        <dbReference type="Proteomes" id="UP000275772"/>
    </source>
</evidence>
<protein>
    <submittedName>
        <fullName evidence="2">Uncharacterized protein</fullName>
    </submittedName>
</protein>
<evidence type="ECO:0000256" key="1">
    <source>
        <dbReference type="SAM" id="SignalP"/>
    </source>
</evidence>
<dbReference type="Proteomes" id="UP000275772">
    <property type="component" value="Unassembled WGS sequence"/>
</dbReference>
<feature type="chain" id="PRO_5016888558" evidence="1">
    <location>
        <begin position="26"/>
        <end position="155"/>
    </location>
</feature>
<dbReference type="EMBL" id="UNSH01000011">
    <property type="protein sequence ID" value="SZF00545.1"/>
    <property type="molecule type" value="Genomic_DNA"/>
</dbReference>
<organism evidence="2 3">
    <name type="scientific">Blumeria hordei</name>
    <name type="common">Barley powdery mildew</name>
    <name type="synonym">Blumeria graminis f. sp. hordei</name>
    <dbReference type="NCBI Taxonomy" id="2867405"/>
    <lineage>
        <taxon>Eukaryota</taxon>
        <taxon>Fungi</taxon>
        <taxon>Dikarya</taxon>
        <taxon>Ascomycota</taxon>
        <taxon>Pezizomycotina</taxon>
        <taxon>Leotiomycetes</taxon>
        <taxon>Erysiphales</taxon>
        <taxon>Erysiphaceae</taxon>
        <taxon>Blumeria</taxon>
    </lineage>
</organism>